<evidence type="ECO:0000313" key="11">
    <source>
        <dbReference type="EMBL" id="KAL0270526.1"/>
    </source>
</evidence>
<organism evidence="11">
    <name type="scientific">Menopon gallinae</name>
    <name type="common">poultry shaft louse</name>
    <dbReference type="NCBI Taxonomy" id="328185"/>
    <lineage>
        <taxon>Eukaryota</taxon>
        <taxon>Metazoa</taxon>
        <taxon>Ecdysozoa</taxon>
        <taxon>Arthropoda</taxon>
        <taxon>Hexapoda</taxon>
        <taxon>Insecta</taxon>
        <taxon>Pterygota</taxon>
        <taxon>Neoptera</taxon>
        <taxon>Paraneoptera</taxon>
        <taxon>Psocodea</taxon>
        <taxon>Troctomorpha</taxon>
        <taxon>Phthiraptera</taxon>
        <taxon>Amblycera</taxon>
        <taxon>Menoponidae</taxon>
        <taxon>Menopon</taxon>
    </lineage>
</organism>
<comment type="catalytic activity">
    <reaction evidence="8 9">
        <text>guanine + H2O + H(+) = xanthine + NH4(+)</text>
        <dbReference type="Rhea" id="RHEA:14665"/>
        <dbReference type="ChEBI" id="CHEBI:15377"/>
        <dbReference type="ChEBI" id="CHEBI:15378"/>
        <dbReference type="ChEBI" id="CHEBI:16235"/>
        <dbReference type="ChEBI" id="CHEBI:17712"/>
        <dbReference type="ChEBI" id="CHEBI:28938"/>
        <dbReference type="EC" id="3.5.4.3"/>
    </reaction>
</comment>
<name>A0AAW2HL44_9NEOP</name>
<dbReference type="GO" id="GO:0005829">
    <property type="term" value="C:cytosol"/>
    <property type="evidence" value="ECO:0007669"/>
    <property type="project" value="TreeGrafter"/>
</dbReference>
<dbReference type="FunFam" id="3.20.20.140:FF:000022">
    <property type="entry name" value="Guanine deaminase"/>
    <property type="match status" value="1"/>
</dbReference>
<comment type="pathway">
    <text evidence="1 9">Purine metabolism; guanine degradation; xanthine from guanine: step 1/1.</text>
</comment>
<protein>
    <recommendedName>
        <fullName evidence="4 9">Guanine deaminase</fullName>
        <shortName evidence="9">Guanase</shortName>
        <ecNumber evidence="3 9">3.5.4.3</ecNumber>
    </recommendedName>
    <alternativeName>
        <fullName evidence="9">Guanine aminohydrolase</fullName>
    </alternativeName>
</protein>
<comment type="cofactor">
    <cofactor evidence="9">
        <name>Zn(2+)</name>
        <dbReference type="ChEBI" id="CHEBI:29105"/>
    </cofactor>
    <text evidence="9">Binds 1 zinc ion per subunit.</text>
</comment>
<evidence type="ECO:0000256" key="7">
    <source>
        <dbReference type="ARBA" id="ARBA00022833"/>
    </source>
</evidence>
<feature type="domain" description="Amidohydrolase-related" evidence="10">
    <location>
        <begin position="69"/>
        <end position="446"/>
    </location>
</feature>
<dbReference type="NCBIfam" id="TIGR02967">
    <property type="entry name" value="guan_deamin"/>
    <property type="match status" value="1"/>
</dbReference>
<dbReference type="EC" id="3.5.4.3" evidence="3 9"/>
<keyword evidence="7 9" id="KW-0862">Zinc</keyword>
<dbReference type="InterPro" id="IPR014311">
    <property type="entry name" value="Guanine_deaminase"/>
</dbReference>
<dbReference type="Gene3D" id="2.30.40.10">
    <property type="entry name" value="Urease, subunit C, domain 1"/>
    <property type="match status" value="1"/>
</dbReference>
<gene>
    <name evidence="11" type="ORF">PYX00_007912</name>
</gene>
<dbReference type="AlphaFoldDB" id="A0AAW2HL44"/>
<dbReference type="Pfam" id="PF01979">
    <property type="entry name" value="Amidohydro_1"/>
    <property type="match status" value="1"/>
</dbReference>
<dbReference type="PANTHER" id="PTHR11271">
    <property type="entry name" value="GUANINE DEAMINASE"/>
    <property type="match status" value="1"/>
</dbReference>
<comment type="caution">
    <text evidence="11">The sequence shown here is derived from an EMBL/GenBank/DDBJ whole genome shotgun (WGS) entry which is preliminary data.</text>
</comment>
<dbReference type="SUPFAM" id="SSF51556">
    <property type="entry name" value="Metallo-dependent hydrolases"/>
    <property type="match status" value="1"/>
</dbReference>
<evidence type="ECO:0000256" key="4">
    <source>
        <dbReference type="ARBA" id="ARBA00014514"/>
    </source>
</evidence>
<dbReference type="InterPro" id="IPR011059">
    <property type="entry name" value="Metal-dep_hydrolase_composite"/>
</dbReference>
<evidence type="ECO:0000256" key="3">
    <source>
        <dbReference type="ARBA" id="ARBA00012781"/>
    </source>
</evidence>
<accession>A0AAW2HL44</accession>
<keyword evidence="6 9" id="KW-0378">Hydrolase</keyword>
<dbReference type="InterPro" id="IPR006680">
    <property type="entry name" value="Amidohydro-rel"/>
</dbReference>
<dbReference type="InterPro" id="IPR051607">
    <property type="entry name" value="Metallo-dep_hydrolases"/>
</dbReference>
<reference evidence="11" key="1">
    <citation type="journal article" date="2024" name="Gigascience">
        <title>Chromosome-level genome of the poultry shaft louse Menopon gallinae provides insight into the host-switching and adaptive evolution of parasitic lice.</title>
        <authorList>
            <person name="Xu Y."/>
            <person name="Ma L."/>
            <person name="Liu S."/>
            <person name="Liang Y."/>
            <person name="Liu Q."/>
            <person name="He Z."/>
            <person name="Tian L."/>
            <person name="Duan Y."/>
            <person name="Cai W."/>
            <person name="Li H."/>
            <person name="Song F."/>
        </authorList>
    </citation>
    <scope>NUCLEOTIDE SEQUENCE</scope>
    <source>
        <strain evidence="11">Cailab_2023a</strain>
    </source>
</reference>
<dbReference type="SUPFAM" id="SSF51338">
    <property type="entry name" value="Composite domain of metallo-dependent hydrolases"/>
    <property type="match status" value="1"/>
</dbReference>
<comment type="similarity">
    <text evidence="2 9">Belongs to the metallo-dependent hydrolases superfamily. ATZ/TRZ family.</text>
</comment>
<dbReference type="EMBL" id="JARGDH010000004">
    <property type="protein sequence ID" value="KAL0270526.1"/>
    <property type="molecule type" value="Genomic_DNA"/>
</dbReference>
<keyword evidence="5 9" id="KW-0479">Metal-binding</keyword>
<dbReference type="PANTHER" id="PTHR11271:SF6">
    <property type="entry name" value="GUANINE DEAMINASE"/>
    <property type="match status" value="1"/>
</dbReference>
<evidence type="ECO:0000256" key="1">
    <source>
        <dbReference type="ARBA" id="ARBA00004984"/>
    </source>
</evidence>
<evidence type="ECO:0000256" key="6">
    <source>
        <dbReference type="ARBA" id="ARBA00022801"/>
    </source>
</evidence>
<dbReference type="Gene3D" id="3.20.20.140">
    <property type="entry name" value="Metal-dependent hydrolases"/>
    <property type="match status" value="1"/>
</dbReference>
<dbReference type="GO" id="GO:0008270">
    <property type="term" value="F:zinc ion binding"/>
    <property type="evidence" value="ECO:0007669"/>
    <property type="project" value="UniProtKB-UniRule"/>
</dbReference>
<evidence type="ECO:0000256" key="2">
    <source>
        <dbReference type="ARBA" id="ARBA00006745"/>
    </source>
</evidence>
<sequence>MVKVVSPFIYSGPIIHSLSLDKLQTFNNGAIVVSGKKIVHFSENAVLKDLQKQYGVADENVHIMKKGQFLIPGFIDTHIHAPQYPNNGLGYDMELLQWLEVYTFPLEKKYADEEFAQRVYDTVVKRLLQNGTTTATYFATIHPKGSVILAKSALKFGQRAFIGKVNMVINSPPDYCESFDQSLTATRTCINEILNLKSELITPIITPRFAVTCDMKLMKELAKIANEFKIPIQTHVSENTAEVELVRQLYPDCRDYVDVYDKAGLVTEKTILAHGIYLSREEITTLKDRKCTISHCPNSNVLLQSGLCRTRELLKSGVNVSLGTDCSGGCSVSMLDAIRLAMMSSIQAQFNKLGERLSYGEAFYMATLAGAQGMELLTIVVFKCLGIADRTGNFMVGKDFDAVLVDMENNSATDLLLDYSINELFQKFLYLGDDRMIAKVFVAGAQVI</sequence>
<proteinExistence type="inferred from homology"/>
<dbReference type="InterPro" id="IPR032466">
    <property type="entry name" value="Metal_Hydrolase"/>
</dbReference>
<evidence type="ECO:0000256" key="5">
    <source>
        <dbReference type="ARBA" id="ARBA00022723"/>
    </source>
</evidence>
<evidence type="ECO:0000259" key="10">
    <source>
        <dbReference type="Pfam" id="PF01979"/>
    </source>
</evidence>
<evidence type="ECO:0000256" key="8">
    <source>
        <dbReference type="ARBA" id="ARBA00051148"/>
    </source>
</evidence>
<dbReference type="GO" id="GO:0006147">
    <property type="term" value="P:guanine catabolic process"/>
    <property type="evidence" value="ECO:0007669"/>
    <property type="project" value="UniProtKB-UniRule"/>
</dbReference>
<evidence type="ECO:0000256" key="9">
    <source>
        <dbReference type="RuleBase" id="RU366009"/>
    </source>
</evidence>
<dbReference type="GO" id="GO:0008892">
    <property type="term" value="F:guanine deaminase activity"/>
    <property type="evidence" value="ECO:0007669"/>
    <property type="project" value="UniProtKB-UniRule"/>
</dbReference>
<comment type="function">
    <text evidence="9">Catalyzes the hydrolytic deamination of guanine, producing xanthine and ammonia.</text>
</comment>